<dbReference type="PRINTS" id="PR00455">
    <property type="entry name" value="HTHTETR"/>
</dbReference>
<dbReference type="PANTHER" id="PTHR43479:SF11">
    <property type="entry name" value="ACREF_ENVCD OPERON REPRESSOR-RELATED"/>
    <property type="match status" value="1"/>
</dbReference>
<evidence type="ECO:0000313" key="5">
    <source>
        <dbReference type="Proteomes" id="UP001580407"/>
    </source>
</evidence>
<dbReference type="SUPFAM" id="SSF46689">
    <property type="entry name" value="Homeodomain-like"/>
    <property type="match status" value="1"/>
</dbReference>
<evidence type="ECO:0000256" key="2">
    <source>
        <dbReference type="PROSITE-ProRule" id="PRU00335"/>
    </source>
</evidence>
<dbReference type="InterPro" id="IPR050624">
    <property type="entry name" value="HTH-type_Tx_Regulator"/>
</dbReference>
<dbReference type="Gene3D" id="1.10.357.10">
    <property type="entry name" value="Tetracycline Repressor, domain 2"/>
    <property type="match status" value="1"/>
</dbReference>
<dbReference type="InterPro" id="IPR023772">
    <property type="entry name" value="DNA-bd_HTH_TetR-type_CS"/>
</dbReference>
<feature type="DNA-binding region" description="H-T-H motif" evidence="2">
    <location>
        <begin position="36"/>
        <end position="55"/>
    </location>
</feature>
<dbReference type="RefSeq" id="WP_375523663.1">
    <property type="nucleotide sequence ID" value="NZ_JBHILM010000002.1"/>
</dbReference>
<feature type="domain" description="HTH tetR-type" evidence="3">
    <location>
        <begin position="13"/>
        <end position="73"/>
    </location>
</feature>
<reference evidence="4 5" key="1">
    <citation type="submission" date="2024-09" db="EMBL/GenBank/DDBJ databases">
        <authorList>
            <person name="Ruan L."/>
        </authorList>
    </citation>
    <scope>NUCLEOTIDE SEQUENCE [LARGE SCALE GENOMIC DNA]</scope>
    <source>
        <strain evidence="4 5">D33</strain>
    </source>
</reference>
<evidence type="ECO:0000259" key="3">
    <source>
        <dbReference type="PROSITE" id="PS50977"/>
    </source>
</evidence>
<dbReference type="Pfam" id="PF00440">
    <property type="entry name" value="TetR_N"/>
    <property type="match status" value="1"/>
</dbReference>
<accession>A0ABV5B2C4</accession>
<dbReference type="PANTHER" id="PTHR43479">
    <property type="entry name" value="ACREF/ENVCD OPERON REPRESSOR-RELATED"/>
    <property type="match status" value="1"/>
</dbReference>
<organism evidence="4 5">
    <name type="scientific">Paenibacillus terreus</name>
    <dbReference type="NCBI Taxonomy" id="1387834"/>
    <lineage>
        <taxon>Bacteria</taxon>
        <taxon>Bacillati</taxon>
        <taxon>Bacillota</taxon>
        <taxon>Bacilli</taxon>
        <taxon>Bacillales</taxon>
        <taxon>Paenibacillaceae</taxon>
        <taxon>Paenibacillus</taxon>
    </lineage>
</organism>
<keyword evidence="1 2" id="KW-0238">DNA-binding</keyword>
<keyword evidence="5" id="KW-1185">Reference proteome</keyword>
<dbReference type="EMBL" id="JBHILM010000002">
    <property type="protein sequence ID" value="MFB5679833.1"/>
    <property type="molecule type" value="Genomic_DNA"/>
</dbReference>
<protein>
    <submittedName>
        <fullName evidence="4">TetR/AcrR family transcriptional regulator</fullName>
    </submittedName>
</protein>
<sequence>MPRTKEQNDQMSAATRKKIETAGLACFVQKGFALTSMKDIAKAAGISTGLIYRHFASKQELFTQLVDNTMMEMAETIRFLDSDGNPSRTLTQVTSGLLKDIQGNEPISQYFILMTRSLLALEPLPQMSELKKIDLLLFQQTARLIEEGQKLGEFRQGDPYQLSLFFFSVIQGVADMKLFMGDRFMVPPVEDVMAFLYS</sequence>
<comment type="caution">
    <text evidence="4">The sequence shown here is derived from an EMBL/GenBank/DDBJ whole genome shotgun (WGS) entry which is preliminary data.</text>
</comment>
<dbReference type="Gene3D" id="1.10.10.60">
    <property type="entry name" value="Homeodomain-like"/>
    <property type="match status" value="1"/>
</dbReference>
<gene>
    <name evidence="4" type="ORF">ACE3NQ_02735</name>
</gene>
<dbReference type="InterPro" id="IPR009057">
    <property type="entry name" value="Homeodomain-like_sf"/>
</dbReference>
<dbReference type="Proteomes" id="UP001580407">
    <property type="component" value="Unassembled WGS sequence"/>
</dbReference>
<proteinExistence type="predicted"/>
<dbReference type="SUPFAM" id="SSF48498">
    <property type="entry name" value="Tetracyclin repressor-like, C-terminal domain"/>
    <property type="match status" value="1"/>
</dbReference>
<name>A0ABV5B2C4_9BACL</name>
<evidence type="ECO:0000256" key="1">
    <source>
        <dbReference type="ARBA" id="ARBA00023125"/>
    </source>
</evidence>
<dbReference type="InterPro" id="IPR036271">
    <property type="entry name" value="Tet_transcr_reg_TetR-rel_C_sf"/>
</dbReference>
<evidence type="ECO:0000313" key="4">
    <source>
        <dbReference type="EMBL" id="MFB5679833.1"/>
    </source>
</evidence>
<dbReference type="PROSITE" id="PS50977">
    <property type="entry name" value="HTH_TETR_2"/>
    <property type="match status" value="1"/>
</dbReference>
<dbReference type="InterPro" id="IPR001647">
    <property type="entry name" value="HTH_TetR"/>
</dbReference>
<dbReference type="PROSITE" id="PS01081">
    <property type="entry name" value="HTH_TETR_1"/>
    <property type="match status" value="1"/>
</dbReference>